<sequence length="324" mass="33265">MEMIKQNKRAIFCSLSAVVLLITSIGPATAADNSPGTACKKLGASAASGSMTVECTKVASKLVWAKVIIKTASGADASMATELAALKAQVETLMSSVLSLTQRLAESEAKLASVSGNSSGKSGAGSQTSSAGEKCTAGGSCAIGSTGPGGGIVFYDAGSQQSWGRYLEFAPEGWSGNKSDPTAAWCNITTVNFTETIKDATQKASVGTEIGKGRANTNLMAVGCKTGAAILAQAYKGGGKSDWFLPSRAELNEMCKFAHGQATGNPISDCTPDGDLRSGFASKNYWSSSEEATKTNSGQNFGEGFVLGGYSKAALFYVRPVRAF</sequence>
<protein>
    <submittedName>
        <fullName evidence="1">Unannotated protein</fullName>
    </submittedName>
</protein>
<gene>
    <name evidence="1" type="ORF">UFOPK3342_01359</name>
</gene>
<reference evidence="1" key="1">
    <citation type="submission" date="2020-05" db="EMBL/GenBank/DDBJ databases">
        <authorList>
            <person name="Chiriac C."/>
            <person name="Salcher M."/>
            <person name="Ghai R."/>
            <person name="Kavagutti S V."/>
        </authorList>
    </citation>
    <scope>NUCLEOTIDE SEQUENCE</scope>
</reference>
<dbReference type="AlphaFoldDB" id="A0A6J7E5B0"/>
<organism evidence="1">
    <name type="scientific">freshwater metagenome</name>
    <dbReference type="NCBI Taxonomy" id="449393"/>
    <lineage>
        <taxon>unclassified sequences</taxon>
        <taxon>metagenomes</taxon>
        <taxon>ecological metagenomes</taxon>
    </lineage>
</organism>
<proteinExistence type="predicted"/>
<evidence type="ECO:0000313" key="1">
    <source>
        <dbReference type="EMBL" id="CAB4877851.1"/>
    </source>
</evidence>
<dbReference type="EMBL" id="CAFBLH010000060">
    <property type="protein sequence ID" value="CAB4877851.1"/>
    <property type="molecule type" value="Genomic_DNA"/>
</dbReference>
<name>A0A6J7E5B0_9ZZZZ</name>
<accession>A0A6J7E5B0</accession>